<sequence>MSLPCDEERPSNIQRQNENFCSIHKSNIIGLGSLLICIVAFVLQTELAQFVQTGNMYNKPYFILWVVHSSWLIMLPIQFAFKPNLRKFIKEFLYSTHELFNMGSSHSLHSAFV</sequence>
<dbReference type="PANTHER" id="PTHR19346:SF4">
    <property type="entry name" value="SUGAR PHOSPHATE TRANSPORTER DOMAIN-CONTAINING PROTEIN"/>
    <property type="match status" value="1"/>
</dbReference>
<dbReference type="STRING" id="1348612.A0A397ISQ4"/>
<dbReference type="PANTHER" id="PTHR19346">
    <property type="entry name" value="SUGAR PHOSPHATE TRANSPORTER DOMAIN-CONTAINING PROTEIN"/>
    <property type="match status" value="1"/>
</dbReference>
<gene>
    <name evidence="2" type="ORF">Glove_152g17</name>
</gene>
<comment type="caution">
    <text evidence="2">The sequence shown here is derived from an EMBL/GenBank/DDBJ whole genome shotgun (WGS) entry which is preliminary data.</text>
</comment>
<name>A0A397ISQ4_9GLOM</name>
<dbReference type="InterPro" id="IPR026505">
    <property type="entry name" value="Solute_c_fam_35_mem_F3/F4"/>
</dbReference>
<organism evidence="2 3">
    <name type="scientific">Diversispora epigaea</name>
    <dbReference type="NCBI Taxonomy" id="1348612"/>
    <lineage>
        <taxon>Eukaryota</taxon>
        <taxon>Fungi</taxon>
        <taxon>Fungi incertae sedis</taxon>
        <taxon>Mucoromycota</taxon>
        <taxon>Glomeromycotina</taxon>
        <taxon>Glomeromycetes</taxon>
        <taxon>Diversisporales</taxon>
        <taxon>Diversisporaceae</taxon>
        <taxon>Diversispora</taxon>
    </lineage>
</organism>
<evidence type="ECO:0000313" key="3">
    <source>
        <dbReference type="Proteomes" id="UP000266861"/>
    </source>
</evidence>
<proteinExistence type="predicted"/>
<evidence type="ECO:0000313" key="2">
    <source>
        <dbReference type="EMBL" id="RHZ79029.1"/>
    </source>
</evidence>
<evidence type="ECO:0000256" key="1">
    <source>
        <dbReference type="SAM" id="Phobius"/>
    </source>
</evidence>
<keyword evidence="1" id="KW-0472">Membrane</keyword>
<protein>
    <submittedName>
        <fullName evidence="2">Uncharacterized protein</fullName>
    </submittedName>
</protein>
<dbReference type="Proteomes" id="UP000266861">
    <property type="component" value="Unassembled WGS sequence"/>
</dbReference>
<keyword evidence="1" id="KW-0812">Transmembrane</keyword>
<feature type="transmembrane region" description="Helical" evidence="1">
    <location>
        <begin position="28"/>
        <end position="50"/>
    </location>
</feature>
<dbReference type="OrthoDB" id="10062838at2759"/>
<reference evidence="2 3" key="1">
    <citation type="submission" date="2018-08" db="EMBL/GenBank/DDBJ databases">
        <title>Genome and evolution of the arbuscular mycorrhizal fungus Diversispora epigaea (formerly Glomus versiforme) and its bacterial endosymbionts.</title>
        <authorList>
            <person name="Sun X."/>
            <person name="Fei Z."/>
            <person name="Harrison M."/>
        </authorList>
    </citation>
    <scope>NUCLEOTIDE SEQUENCE [LARGE SCALE GENOMIC DNA]</scope>
    <source>
        <strain evidence="2 3">IT104</strain>
    </source>
</reference>
<accession>A0A397ISQ4</accession>
<keyword evidence="1" id="KW-1133">Transmembrane helix</keyword>
<dbReference type="EMBL" id="PQFF01000143">
    <property type="protein sequence ID" value="RHZ79029.1"/>
    <property type="molecule type" value="Genomic_DNA"/>
</dbReference>
<feature type="transmembrane region" description="Helical" evidence="1">
    <location>
        <begin position="62"/>
        <end position="81"/>
    </location>
</feature>
<keyword evidence="3" id="KW-1185">Reference proteome</keyword>
<dbReference type="AlphaFoldDB" id="A0A397ISQ4"/>